<keyword evidence="6" id="KW-1185">Reference proteome</keyword>
<evidence type="ECO:0000313" key="6">
    <source>
        <dbReference type="Proteomes" id="UP001266305"/>
    </source>
</evidence>
<keyword evidence="3" id="KW-0597">Phosphoprotein</keyword>
<sequence>EMIDTMGKNHYECVIALHDCNGDVNRAINVLLEENPDTNSWDMVRKKKGVSGQKDGGQMEYNTKGKENRDQDRDYSR</sequence>
<keyword evidence="2" id="KW-0963">Cytoplasm</keyword>
<dbReference type="EMBL" id="JASSZA010000007">
    <property type="protein sequence ID" value="KAK2105050.1"/>
    <property type="molecule type" value="Genomic_DNA"/>
</dbReference>
<feature type="compositionally biased region" description="Basic and acidic residues" evidence="4">
    <location>
        <begin position="63"/>
        <end position="77"/>
    </location>
</feature>
<gene>
    <name evidence="5" type="primary">UBAP2L_3</name>
    <name evidence="5" type="ORF">P7K49_014564</name>
</gene>
<reference evidence="5 6" key="1">
    <citation type="submission" date="2023-05" db="EMBL/GenBank/DDBJ databases">
        <title>B98-5 Cell Line De Novo Hybrid Assembly: An Optical Mapping Approach.</title>
        <authorList>
            <person name="Kananen K."/>
            <person name="Auerbach J.A."/>
            <person name="Kautto E."/>
            <person name="Blachly J.S."/>
        </authorList>
    </citation>
    <scope>NUCLEOTIDE SEQUENCE [LARGE SCALE GENOMIC DNA]</scope>
    <source>
        <strain evidence="5">B95-8</strain>
        <tissue evidence="5">Cell line</tissue>
    </source>
</reference>
<dbReference type="InterPro" id="IPR009060">
    <property type="entry name" value="UBA-like_sf"/>
</dbReference>
<dbReference type="Gene3D" id="1.10.8.10">
    <property type="entry name" value="DNA helicase RuvA subunit, C-terminal domain"/>
    <property type="match status" value="1"/>
</dbReference>
<dbReference type="SUPFAM" id="SSF46934">
    <property type="entry name" value="UBA-like"/>
    <property type="match status" value="1"/>
</dbReference>
<evidence type="ECO:0000256" key="3">
    <source>
        <dbReference type="ARBA" id="ARBA00022553"/>
    </source>
</evidence>
<dbReference type="InterPro" id="IPR051833">
    <property type="entry name" value="TC-DDR_regulator"/>
</dbReference>
<dbReference type="PANTHER" id="PTHR16308">
    <property type="entry name" value="UBIQUITIN ASSOCIATED PROTEIN 2-LIKE/LINGERER"/>
    <property type="match status" value="1"/>
</dbReference>
<proteinExistence type="predicted"/>
<protein>
    <submittedName>
        <fullName evidence="5">Ubiquitin-associated protein 2-like</fullName>
    </submittedName>
</protein>
<evidence type="ECO:0000256" key="1">
    <source>
        <dbReference type="ARBA" id="ARBA00004496"/>
    </source>
</evidence>
<organism evidence="5 6">
    <name type="scientific">Saguinus oedipus</name>
    <name type="common">Cotton-top tamarin</name>
    <name type="synonym">Oedipomidas oedipus</name>
    <dbReference type="NCBI Taxonomy" id="9490"/>
    <lineage>
        <taxon>Eukaryota</taxon>
        <taxon>Metazoa</taxon>
        <taxon>Chordata</taxon>
        <taxon>Craniata</taxon>
        <taxon>Vertebrata</taxon>
        <taxon>Euteleostomi</taxon>
        <taxon>Mammalia</taxon>
        <taxon>Eutheria</taxon>
        <taxon>Euarchontoglires</taxon>
        <taxon>Primates</taxon>
        <taxon>Haplorrhini</taxon>
        <taxon>Platyrrhini</taxon>
        <taxon>Cebidae</taxon>
        <taxon>Callitrichinae</taxon>
        <taxon>Saguinus</taxon>
    </lineage>
</organism>
<accession>A0ABQ9V6T8</accession>
<comment type="caution">
    <text evidence="5">The sequence shown here is derived from an EMBL/GenBank/DDBJ whole genome shotgun (WGS) entry which is preliminary data.</text>
</comment>
<evidence type="ECO:0000313" key="5">
    <source>
        <dbReference type="EMBL" id="KAK2105050.1"/>
    </source>
</evidence>
<name>A0ABQ9V6T8_SAGOE</name>
<dbReference type="PANTHER" id="PTHR16308:SF18">
    <property type="entry name" value="UBIQUITIN-ASSOCIATED PROTEIN 2-LIKE"/>
    <property type="match status" value="1"/>
</dbReference>
<evidence type="ECO:0000256" key="4">
    <source>
        <dbReference type="SAM" id="MobiDB-lite"/>
    </source>
</evidence>
<comment type="subcellular location">
    <subcellularLocation>
        <location evidence="1">Cytoplasm</location>
    </subcellularLocation>
</comment>
<feature type="region of interest" description="Disordered" evidence="4">
    <location>
        <begin position="42"/>
        <end position="77"/>
    </location>
</feature>
<evidence type="ECO:0000256" key="2">
    <source>
        <dbReference type="ARBA" id="ARBA00022490"/>
    </source>
</evidence>
<feature type="non-terminal residue" evidence="5">
    <location>
        <position position="1"/>
    </location>
</feature>
<dbReference type="Proteomes" id="UP001266305">
    <property type="component" value="Unassembled WGS sequence"/>
</dbReference>